<dbReference type="Proteomes" id="UP000627292">
    <property type="component" value="Unassembled WGS sequence"/>
</dbReference>
<dbReference type="InterPro" id="IPR022298">
    <property type="entry name" value="Conjug_transposon_TraN"/>
</dbReference>
<keyword evidence="3" id="KW-1185">Reference proteome</keyword>
<dbReference type="RefSeq" id="WP_188950574.1">
    <property type="nucleotide sequence ID" value="NZ_BMIB01000001.1"/>
</dbReference>
<proteinExistence type="predicted"/>
<dbReference type="NCBIfam" id="TIGR03780">
    <property type="entry name" value="Bac_Flav_CT_N"/>
    <property type="match status" value="1"/>
</dbReference>
<reference evidence="2" key="2">
    <citation type="submission" date="2020-09" db="EMBL/GenBank/DDBJ databases">
        <authorList>
            <person name="Sun Q."/>
            <person name="Zhou Y."/>
        </authorList>
    </citation>
    <scope>NUCLEOTIDE SEQUENCE</scope>
    <source>
        <strain evidence="2">CGMCC 1.15290</strain>
    </source>
</reference>
<feature type="chain" id="PRO_5037678614" evidence="1">
    <location>
        <begin position="21"/>
        <end position="282"/>
    </location>
</feature>
<evidence type="ECO:0000313" key="3">
    <source>
        <dbReference type="Proteomes" id="UP000627292"/>
    </source>
</evidence>
<accession>A0A917IRR6</accession>
<feature type="signal peptide" evidence="1">
    <location>
        <begin position="1"/>
        <end position="20"/>
    </location>
</feature>
<evidence type="ECO:0000256" key="1">
    <source>
        <dbReference type="SAM" id="SignalP"/>
    </source>
</evidence>
<evidence type="ECO:0000313" key="2">
    <source>
        <dbReference type="EMBL" id="GGH59744.1"/>
    </source>
</evidence>
<comment type="caution">
    <text evidence="2">The sequence shown here is derived from an EMBL/GenBank/DDBJ whole genome shotgun (WGS) entry which is preliminary data.</text>
</comment>
<dbReference type="Pfam" id="PF13595">
    <property type="entry name" value="DUF4138"/>
    <property type="match status" value="1"/>
</dbReference>
<dbReference type="AlphaFoldDB" id="A0A917IRR6"/>
<keyword evidence="1" id="KW-0732">Signal</keyword>
<dbReference type="EMBL" id="BMIB01000001">
    <property type="protein sequence ID" value="GGH59744.1"/>
    <property type="molecule type" value="Genomic_DNA"/>
</dbReference>
<name>A0A917IRR6_9BACT</name>
<sequence>MKKIMLLAALCLTLFTTTYAQLPLKHLLRETVIEHYKIEVSYYYTTVLIFPFAVIDADRGFKELLAEKQQQVGNVLKLKANRKDFVPTNLHVYTADGKVFAFDVTYNDTPTQTTFDLNRMPTTATYAPGPIQLSHVPYNETQLQQIDSQVRGGKNFLHLKNKNEKMKLSLKSIYSKGDMVFLKLELTNQSGLDYTPDFIRAYVQDKQKIKRSSVQQREVKTIYQSPAGNIEGKQKATWILAVPRFTLADNKQFYIEVFEKNGGRFVSLTLKNKHLLKSRKLQ</sequence>
<gene>
    <name evidence="2" type="ORF">GCM10011379_06860</name>
</gene>
<protein>
    <submittedName>
        <fullName evidence="2">Conjugative transposon protein TraN</fullName>
    </submittedName>
</protein>
<organism evidence="2 3">
    <name type="scientific">Filimonas zeae</name>
    <dbReference type="NCBI Taxonomy" id="1737353"/>
    <lineage>
        <taxon>Bacteria</taxon>
        <taxon>Pseudomonadati</taxon>
        <taxon>Bacteroidota</taxon>
        <taxon>Chitinophagia</taxon>
        <taxon>Chitinophagales</taxon>
        <taxon>Chitinophagaceae</taxon>
        <taxon>Filimonas</taxon>
    </lineage>
</organism>
<reference evidence="2" key="1">
    <citation type="journal article" date="2014" name="Int. J. Syst. Evol. Microbiol.">
        <title>Complete genome sequence of Corynebacterium casei LMG S-19264T (=DSM 44701T), isolated from a smear-ripened cheese.</title>
        <authorList>
            <consortium name="US DOE Joint Genome Institute (JGI-PGF)"/>
            <person name="Walter F."/>
            <person name="Albersmeier A."/>
            <person name="Kalinowski J."/>
            <person name="Ruckert C."/>
        </authorList>
    </citation>
    <scope>NUCLEOTIDE SEQUENCE</scope>
    <source>
        <strain evidence="2">CGMCC 1.15290</strain>
    </source>
</reference>